<comment type="caution">
    <text evidence="2">The sequence shown here is derived from an EMBL/GenBank/DDBJ whole genome shotgun (WGS) entry which is preliminary data.</text>
</comment>
<accession>A0A9D7SXW7</accession>
<sequence length="207" mass="23700">MKAIKLIILSTLILLGTLVNGNAQPKKAPQKAKEPSPIGFGINLGNVSFYNHSFQFGLSPNVAYRVGESLALGFMLKANYYYQKFPEFQVKFSAFDFGPTVFARYKPLWSWDAATPFLRGLFLQAEYERGFLTRYLVYRDNQGFTVPVIIDGKLQRDKFQEDFAYIGIGASNGYPFSTFVSIHYNLLDNFESARDPFEYRIGFTYNY</sequence>
<proteinExistence type="predicted"/>
<gene>
    <name evidence="2" type="ORF">IPP15_17905</name>
</gene>
<keyword evidence="1" id="KW-0732">Signal</keyword>
<feature type="chain" id="PRO_5039313565" description="Outer membrane protein beta-barrel domain-containing protein" evidence="1">
    <location>
        <begin position="24"/>
        <end position="207"/>
    </location>
</feature>
<protein>
    <recommendedName>
        <fullName evidence="4">Outer membrane protein beta-barrel domain-containing protein</fullName>
    </recommendedName>
</protein>
<reference evidence="2 3" key="1">
    <citation type="submission" date="2020-10" db="EMBL/GenBank/DDBJ databases">
        <title>Connecting structure to function with the recovery of over 1000 high-quality activated sludge metagenome-assembled genomes encoding full-length rRNA genes using long-read sequencing.</title>
        <authorList>
            <person name="Singleton C.M."/>
            <person name="Petriglieri F."/>
            <person name="Kristensen J.M."/>
            <person name="Kirkegaard R.H."/>
            <person name="Michaelsen T.Y."/>
            <person name="Andersen M.H."/>
            <person name="Karst S.M."/>
            <person name="Dueholm M.S."/>
            <person name="Nielsen P.H."/>
            <person name="Albertsen M."/>
        </authorList>
    </citation>
    <scope>NUCLEOTIDE SEQUENCE [LARGE SCALE GENOMIC DNA]</scope>
    <source>
        <strain evidence="2">Ribe_18-Q3-R11-54_MAXAC.273</strain>
    </source>
</reference>
<feature type="signal peptide" evidence="1">
    <location>
        <begin position="1"/>
        <end position="23"/>
    </location>
</feature>
<evidence type="ECO:0000313" key="3">
    <source>
        <dbReference type="Proteomes" id="UP000808337"/>
    </source>
</evidence>
<dbReference type="EMBL" id="JADKGY010000029">
    <property type="protein sequence ID" value="MBK9984216.1"/>
    <property type="molecule type" value="Genomic_DNA"/>
</dbReference>
<evidence type="ECO:0000313" key="2">
    <source>
        <dbReference type="EMBL" id="MBK9984216.1"/>
    </source>
</evidence>
<dbReference type="Proteomes" id="UP000808337">
    <property type="component" value="Unassembled WGS sequence"/>
</dbReference>
<organism evidence="2 3">
    <name type="scientific">Candidatus Opimibacter skivensis</name>
    <dbReference type="NCBI Taxonomy" id="2982028"/>
    <lineage>
        <taxon>Bacteria</taxon>
        <taxon>Pseudomonadati</taxon>
        <taxon>Bacteroidota</taxon>
        <taxon>Saprospiria</taxon>
        <taxon>Saprospirales</taxon>
        <taxon>Saprospiraceae</taxon>
        <taxon>Candidatus Opimibacter</taxon>
    </lineage>
</organism>
<dbReference type="AlphaFoldDB" id="A0A9D7SXW7"/>
<name>A0A9D7SXW7_9BACT</name>
<evidence type="ECO:0008006" key="4">
    <source>
        <dbReference type="Google" id="ProtNLM"/>
    </source>
</evidence>
<evidence type="ECO:0000256" key="1">
    <source>
        <dbReference type="SAM" id="SignalP"/>
    </source>
</evidence>